<dbReference type="EMBL" id="CARXXK010000005">
    <property type="protein sequence ID" value="CAI6368673.1"/>
    <property type="molecule type" value="Genomic_DNA"/>
</dbReference>
<keyword evidence="2 5" id="KW-0863">Zinc-finger</keyword>
<keyword evidence="1" id="KW-0479">Metal-binding</keyword>
<evidence type="ECO:0000256" key="5">
    <source>
        <dbReference type="PROSITE-ProRule" id="PRU00309"/>
    </source>
</evidence>
<reference evidence="8 9" key="1">
    <citation type="submission" date="2023-01" db="EMBL/GenBank/DDBJ databases">
        <authorList>
            <person name="Whitehead M."/>
        </authorList>
    </citation>
    <scope>NUCLEOTIDE SEQUENCE [LARGE SCALE GENOMIC DNA]</scope>
</reference>
<dbReference type="GO" id="GO:0008270">
    <property type="term" value="F:zinc ion binding"/>
    <property type="evidence" value="ECO:0007669"/>
    <property type="project" value="UniProtKB-KW"/>
</dbReference>
<feature type="coiled-coil region" evidence="6">
    <location>
        <begin position="345"/>
        <end position="372"/>
    </location>
</feature>
<evidence type="ECO:0000256" key="2">
    <source>
        <dbReference type="ARBA" id="ARBA00022771"/>
    </source>
</evidence>
<gene>
    <name evidence="8" type="ORF">MEUPH1_LOCUS23002</name>
</gene>
<keyword evidence="4 5" id="KW-0238">DNA-binding</keyword>
<dbReference type="InterPro" id="IPR048366">
    <property type="entry name" value="TNP-like_GBD"/>
</dbReference>
<dbReference type="SMART" id="SM00980">
    <property type="entry name" value="THAP"/>
    <property type="match status" value="1"/>
</dbReference>
<evidence type="ECO:0000256" key="3">
    <source>
        <dbReference type="ARBA" id="ARBA00022833"/>
    </source>
</evidence>
<dbReference type="InterPro" id="IPR048367">
    <property type="entry name" value="TNP-like_RNaseH_C"/>
</dbReference>
<dbReference type="PANTHER" id="PTHR47577">
    <property type="entry name" value="THAP DOMAIN-CONTAINING PROTEIN 6"/>
    <property type="match status" value="1"/>
</dbReference>
<dbReference type="SUPFAM" id="SSF57716">
    <property type="entry name" value="Glucocorticoid receptor-like (DNA-binding domain)"/>
    <property type="match status" value="1"/>
</dbReference>
<dbReference type="InterPro" id="IPR048365">
    <property type="entry name" value="TNP-like_RNaseH_N"/>
</dbReference>
<dbReference type="Proteomes" id="UP001160148">
    <property type="component" value="Unassembled WGS sequence"/>
</dbReference>
<keyword evidence="9" id="KW-1185">Reference proteome</keyword>
<evidence type="ECO:0000256" key="1">
    <source>
        <dbReference type="ARBA" id="ARBA00022723"/>
    </source>
</evidence>
<keyword evidence="3" id="KW-0862">Zinc</keyword>
<name>A0AAV0XLQ8_9HEMI</name>
<accession>A0AAV0XLQ8</accession>
<evidence type="ECO:0000256" key="6">
    <source>
        <dbReference type="SAM" id="Coils"/>
    </source>
</evidence>
<proteinExistence type="predicted"/>
<dbReference type="PANTHER" id="PTHR47577:SF2">
    <property type="entry name" value="THAP DOMAIN CONTAINING 9"/>
    <property type="match status" value="1"/>
</dbReference>
<dbReference type="Pfam" id="PF21789">
    <property type="entry name" value="TNP-like_RNaseH_C"/>
    <property type="match status" value="1"/>
</dbReference>
<dbReference type="AlphaFoldDB" id="A0AAV0XLQ8"/>
<dbReference type="GO" id="GO:0003677">
    <property type="term" value="F:DNA binding"/>
    <property type="evidence" value="ECO:0007669"/>
    <property type="project" value="UniProtKB-UniRule"/>
</dbReference>
<evidence type="ECO:0000259" key="7">
    <source>
        <dbReference type="PROSITE" id="PS50950"/>
    </source>
</evidence>
<keyword evidence="6" id="KW-0175">Coiled coil</keyword>
<comment type="caution">
    <text evidence="8">The sequence shown here is derived from an EMBL/GenBank/DDBJ whole genome shotgun (WGS) entry which is preliminary data.</text>
</comment>
<protein>
    <recommendedName>
        <fullName evidence="7">THAP-type domain-containing protein</fullName>
    </recommendedName>
</protein>
<dbReference type="Pfam" id="PF21788">
    <property type="entry name" value="TNP-like_GBD"/>
    <property type="match status" value="1"/>
</dbReference>
<dbReference type="InterPro" id="IPR006612">
    <property type="entry name" value="THAP_Znf"/>
</dbReference>
<dbReference type="Pfam" id="PF05485">
    <property type="entry name" value="THAP"/>
    <property type="match status" value="1"/>
</dbReference>
<sequence>MPRRCSVDQCHILKNKIKCTLFKAPKEINILTAWNEAVSKANGKRSIAHYVCQNHFSAADLISVYNNYPGDLNTNEIGQRKICSLKKGAIPSIFESLFECHSQNEIFNNIEQLLPNDKQHKQTCKRELLWKDNSPKQLSSIADVKDTYVDQDNNESAVLNNFYDVFTTYTNIKLPVGWSSFRSGKAVTFYSVQHTNNNIQKLISVIDKQITITSELEIGFYILNNYEIKYDDIGLDTKLTFPLIIKDFEKLIENFNKKVICYGGPNASNFPGIRVKTASLGFNNLWRHIECAIIIKSGKRCTFCERLFSSFRGYKKRTLEAKKKKIGPFLTPNSREKYLNILKVKKKLLKSNSRLQTSINKLNTQLNNIHKRTREMSDSAVSNVLNKLSESQKTIINEIITTSKVDNPKSRRYTEDWILLCVLLKIRSPSTYTFLREQDILPLPCTRTVRKYLSLIKTKCGFDEKFFQLLKKKLTMLNPQQRHGMLIYDEIILRESIDVDSKSLTYIGLEDFGEDMESTGLKANHGLVFMFQSLCTNFSQPIAVFASRGPVKGMVLAQLVIKAISILENSGAKIDGIVSDGASTNRKLWLELGISGSMDCVQNSIIHPLDDSRQIFMFSDAPHLIKNVRNRLLNKKSLRISPQKPFVRWSHFIDVFENDNKRSSTAPTKICPKITKRHLFVDNFSKMSVKLATQVLSDSMAKGIEFYRDHEKVESLKNSSETQKFVDIFNRTFDTLNRKYPAEGIRNNSHDFDVLEETYAWLNSWENCVKNKLISEDEYLTKNTSDGLRVTIKSTIELSKYLLKDCGYSYVLSSKMNQDRLEQFFGMSRQATGPNDHPTTPTFLQIYKMLSIYSILKPPKTGNCKVLDKNTPKITINELKSIFVNDDKLVEGDKLLKLQEKLDIIVKEGKWETEDIFESDIHNYCTPNKAEVTDCVIYYISGFVCRHILKHTDCHVCINAIKGKVYSSKSEAAFTNLKSRGKLIHPNEHFHNIITAIENSFSKYCSMPSVFQDTIDDFLENNNNLLTFPCDEHKTEILMFIVRYYITTRMRQFSNMENKNQNKMNLKKKKSAKLVIT</sequence>
<feature type="domain" description="THAP-type" evidence="7">
    <location>
        <begin position="1"/>
        <end position="94"/>
    </location>
</feature>
<evidence type="ECO:0000313" key="9">
    <source>
        <dbReference type="Proteomes" id="UP001160148"/>
    </source>
</evidence>
<evidence type="ECO:0000313" key="8">
    <source>
        <dbReference type="EMBL" id="CAI6368673.1"/>
    </source>
</evidence>
<organism evidence="8 9">
    <name type="scientific">Macrosiphum euphorbiae</name>
    <name type="common">potato aphid</name>
    <dbReference type="NCBI Taxonomy" id="13131"/>
    <lineage>
        <taxon>Eukaryota</taxon>
        <taxon>Metazoa</taxon>
        <taxon>Ecdysozoa</taxon>
        <taxon>Arthropoda</taxon>
        <taxon>Hexapoda</taxon>
        <taxon>Insecta</taxon>
        <taxon>Pterygota</taxon>
        <taxon>Neoptera</taxon>
        <taxon>Paraneoptera</taxon>
        <taxon>Hemiptera</taxon>
        <taxon>Sternorrhyncha</taxon>
        <taxon>Aphidomorpha</taxon>
        <taxon>Aphidoidea</taxon>
        <taxon>Aphididae</taxon>
        <taxon>Macrosiphini</taxon>
        <taxon>Macrosiphum</taxon>
    </lineage>
</organism>
<dbReference type="Pfam" id="PF21787">
    <property type="entry name" value="TNP-like_RNaseH_N"/>
    <property type="match status" value="1"/>
</dbReference>
<evidence type="ECO:0000256" key="4">
    <source>
        <dbReference type="ARBA" id="ARBA00023125"/>
    </source>
</evidence>
<dbReference type="PROSITE" id="PS50950">
    <property type="entry name" value="ZF_THAP"/>
    <property type="match status" value="1"/>
</dbReference>